<keyword evidence="3" id="KW-1185">Reference proteome</keyword>
<reference evidence="2 3" key="1">
    <citation type="submission" date="2016-09" db="EMBL/GenBank/DDBJ databases">
        <title>Extensive genetic diversity and differential bi-allelic expression allows diatom success in the polar Southern Ocean.</title>
        <authorList>
            <consortium name="DOE Joint Genome Institute"/>
            <person name="Mock T."/>
            <person name="Otillar R.P."/>
            <person name="Strauss J."/>
            <person name="Dupont C."/>
            <person name="Frickenhaus S."/>
            <person name="Maumus F."/>
            <person name="Mcmullan M."/>
            <person name="Sanges R."/>
            <person name="Schmutz J."/>
            <person name="Toseland A."/>
            <person name="Valas R."/>
            <person name="Veluchamy A."/>
            <person name="Ward B.J."/>
            <person name="Allen A."/>
            <person name="Barry K."/>
            <person name="Falciatore A."/>
            <person name="Ferrante M."/>
            <person name="Fortunato A.E."/>
            <person name="Gloeckner G."/>
            <person name="Gruber A."/>
            <person name="Hipkin R."/>
            <person name="Janech M."/>
            <person name="Kroth P."/>
            <person name="Leese F."/>
            <person name="Lindquist E."/>
            <person name="Lyon B.R."/>
            <person name="Martin J."/>
            <person name="Mayer C."/>
            <person name="Parker M."/>
            <person name="Quesneville H."/>
            <person name="Raymond J."/>
            <person name="Uhlig C."/>
            <person name="Valentin K.U."/>
            <person name="Worden A.Z."/>
            <person name="Armbrust E.V."/>
            <person name="Bowler C."/>
            <person name="Green B."/>
            <person name="Moulton V."/>
            <person name="Van Oosterhout C."/>
            <person name="Grigoriev I."/>
        </authorList>
    </citation>
    <scope>NUCLEOTIDE SEQUENCE [LARGE SCALE GENOMIC DNA]</scope>
    <source>
        <strain evidence="2 3">CCMP1102</strain>
    </source>
</reference>
<proteinExistence type="predicted"/>
<feature type="transmembrane region" description="Helical" evidence="1">
    <location>
        <begin position="72"/>
        <end position="92"/>
    </location>
</feature>
<protein>
    <submittedName>
        <fullName evidence="2">Uncharacterized protein</fullName>
    </submittedName>
</protein>
<dbReference type="EMBL" id="KV784353">
    <property type="protein sequence ID" value="OEU23574.1"/>
    <property type="molecule type" value="Genomic_DNA"/>
</dbReference>
<dbReference type="InParanoid" id="A0A1E7FZP0"/>
<keyword evidence="1" id="KW-0472">Membrane</keyword>
<keyword evidence="1" id="KW-0812">Transmembrane</keyword>
<name>A0A1E7FZP0_9STRA</name>
<dbReference type="AlphaFoldDB" id="A0A1E7FZP0"/>
<sequence length="196" mass="22317">MGPLALTSAAAFYPSIAACSAHTVLTSPPVVGAAAYWVGANALYLARRSHLRQMSMTRLFKIRTTREHGVSWPLYVTIILVWQAFVLVFPLAESAAYSFRRVSFFYSYPRANGCGIILEPCDVQHLGQSQRAKHQIRMDWHRFSVNIGNVGREGYRHPPSIQRNLPHLDIPQKGMKHWPWRRRKIYMNPKGGTKVD</sequence>
<feature type="transmembrane region" description="Helical" evidence="1">
    <location>
        <begin position="27"/>
        <end position="46"/>
    </location>
</feature>
<dbReference type="Proteomes" id="UP000095751">
    <property type="component" value="Unassembled WGS sequence"/>
</dbReference>
<dbReference type="KEGG" id="fcy:FRACYDRAFT_233749"/>
<organism evidence="2 3">
    <name type="scientific">Fragilariopsis cylindrus CCMP1102</name>
    <dbReference type="NCBI Taxonomy" id="635003"/>
    <lineage>
        <taxon>Eukaryota</taxon>
        <taxon>Sar</taxon>
        <taxon>Stramenopiles</taxon>
        <taxon>Ochrophyta</taxon>
        <taxon>Bacillariophyta</taxon>
        <taxon>Bacillariophyceae</taxon>
        <taxon>Bacillariophycidae</taxon>
        <taxon>Bacillariales</taxon>
        <taxon>Bacillariaceae</taxon>
        <taxon>Fragilariopsis</taxon>
    </lineage>
</organism>
<evidence type="ECO:0000313" key="3">
    <source>
        <dbReference type="Proteomes" id="UP000095751"/>
    </source>
</evidence>
<evidence type="ECO:0000256" key="1">
    <source>
        <dbReference type="SAM" id="Phobius"/>
    </source>
</evidence>
<evidence type="ECO:0000313" key="2">
    <source>
        <dbReference type="EMBL" id="OEU23574.1"/>
    </source>
</evidence>
<gene>
    <name evidence="2" type="ORF">FRACYDRAFT_233749</name>
</gene>
<accession>A0A1E7FZP0</accession>
<dbReference type="OrthoDB" id="10377495at2759"/>
<keyword evidence="1" id="KW-1133">Transmembrane helix</keyword>